<accession>A0AAJ0GD99</accession>
<dbReference type="EMBL" id="JAWDJX010000023">
    <property type="protein sequence ID" value="KAK3051916.1"/>
    <property type="molecule type" value="Genomic_DNA"/>
</dbReference>
<keyword evidence="3" id="KW-1185">Reference proteome</keyword>
<feature type="compositionally biased region" description="Polar residues" evidence="1">
    <location>
        <begin position="143"/>
        <end position="171"/>
    </location>
</feature>
<feature type="region of interest" description="Disordered" evidence="1">
    <location>
        <begin position="141"/>
        <end position="281"/>
    </location>
</feature>
<reference evidence="2" key="1">
    <citation type="submission" date="2023-04" db="EMBL/GenBank/DDBJ databases">
        <title>Black Yeasts Isolated from many extreme environments.</title>
        <authorList>
            <person name="Coleine C."/>
            <person name="Stajich J.E."/>
            <person name="Selbmann L."/>
        </authorList>
    </citation>
    <scope>NUCLEOTIDE SEQUENCE</scope>
    <source>
        <strain evidence="2">CCFEE 5312</strain>
    </source>
</reference>
<evidence type="ECO:0000313" key="2">
    <source>
        <dbReference type="EMBL" id="KAK3051916.1"/>
    </source>
</evidence>
<name>A0AAJ0GD99_9PEZI</name>
<organism evidence="2 3">
    <name type="scientific">Extremus antarcticus</name>
    <dbReference type="NCBI Taxonomy" id="702011"/>
    <lineage>
        <taxon>Eukaryota</taxon>
        <taxon>Fungi</taxon>
        <taxon>Dikarya</taxon>
        <taxon>Ascomycota</taxon>
        <taxon>Pezizomycotina</taxon>
        <taxon>Dothideomycetes</taxon>
        <taxon>Dothideomycetidae</taxon>
        <taxon>Mycosphaerellales</taxon>
        <taxon>Extremaceae</taxon>
        <taxon>Extremus</taxon>
    </lineage>
</organism>
<evidence type="ECO:0000256" key="1">
    <source>
        <dbReference type="SAM" id="MobiDB-lite"/>
    </source>
</evidence>
<dbReference type="PANTHER" id="PTHR38703:SF1">
    <property type="entry name" value="ALLERGEN"/>
    <property type="match status" value="1"/>
</dbReference>
<dbReference type="Proteomes" id="UP001271007">
    <property type="component" value="Unassembled WGS sequence"/>
</dbReference>
<dbReference type="AlphaFoldDB" id="A0AAJ0GD99"/>
<dbReference type="PANTHER" id="PTHR38703">
    <property type="entry name" value="CHROMOSOME 8, WHOLE GENOME SHOTGUN SEQUENCE"/>
    <property type="match status" value="1"/>
</dbReference>
<gene>
    <name evidence="2" type="ORF">LTR09_006870</name>
</gene>
<protein>
    <submittedName>
        <fullName evidence="2">Uncharacterized protein</fullName>
    </submittedName>
</protein>
<proteinExistence type="predicted"/>
<sequence>MPSRSARRYLAKLFNRTTRSERPNTSYASTVQTVVQQPSVVEEDITRSVSTKCSHGFHTTKEGKASGLRPSSCPAKPNLLPEHRVALKNRIYFDQAVPKALQQSQTSIDLQLVSRSEEAGRLPFCEDVAQRNIDEYRPRRMSASGNAVQSGHGSFSANRSPPYTVTLQPTGGANARLEARRRSHRHSVQADEQNATREARARAQPGSPQHERIGEVYLPPLRRDGRRRSLSHKADVVDLRTASGHGSSGDRQRTPGRHRPVSEGCRSPPQIGLTLDKPLPPTPARRIGPPSMATPKSVNRLPHDFEHTSCHRPPTIDFRRWSAPQPTEDTTYSEEWRPAVTHEIIQQDVHEICEEQIHKEIHQYHVRHKIQPIIDYEILPPRHFVHVEGGGYTEVAESDLPAGTPGASWFTTEIRSQLGSSMQCGHMPELHDAATPREEFANSEPAWPREESWAQSTTWQPAVFEDTKYRFMFDLKKYDDEIGID</sequence>
<evidence type="ECO:0000313" key="3">
    <source>
        <dbReference type="Proteomes" id="UP001271007"/>
    </source>
</evidence>
<comment type="caution">
    <text evidence="2">The sequence shown here is derived from an EMBL/GenBank/DDBJ whole genome shotgun (WGS) entry which is preliminary data.</text>
</comment>